<evidence type="ECO:0000313" key="1">
    <source>
        <dbReference type="EMBL" id="MBA8947796.1"/>
    </source>
</evidence>
<reference evidence="1 2" key="1">
    <citation type="submission" date="2020-08" db="EMBL/GenBank/DDBJ databases">
        <title>Genomic Encyclopedia of Type Strains, Phase III (KMG-III): the genomes of soil and plant-associated and newly described type strains.</title>
        <authorList>
            <person name="Whitman W."/>
        </authorList>
    </citation>
    <scope>NUCLEOTIDE SEQUENCE [LARGE SCALE GENOMIC DNA]</scope>
    <source>
        <strain evidence="1 2">CECT 3271</strain>
    </source>
</reference>
<organism evidence="1 2">
    <name type="scientific">Streptomyces calvus</name>
    <dbReference type="NCBI Taxonomy" id="67282"/>
    <lineage>
        <taxon>Bacteria</taxon>
        <taxon>Bacillati</taxon>
        <taxon>Actinomycetota</taxon>
        <taxon>Actinomycetes</taxon>
        <taxon>Kitasatosporales</taxon>
        <taxon>Streptomycetaceae</taxon>
        <taxon>Streptomyces</taxon>
    </lineage>
</organism>
<evidence type="ECO:0008006" key="3">
    <source>
        <dbReference type="Google" id="ProtNLM"/>
    </source>
</evidence>
<gene>
    <name evidence="1" type="ORF">FHS33_006265</name>
</gene>
<dbReference type="AlphaFoldDB" id="A0AA40SJS5"/>
<proteinExistence type="predicted"/>
<sequence>MSNGSKRMANPEDMEHLAKLLDGRGNLRDKLDEAFTRAARLGVTGQLSPLKPMQSWTGDTALDLRRRAAILRAENGDPRAAALYAGFTPEELKGANLPPDAMLIANASVANGDKFDTKWLERQKGETLQDWIDRIKGDAVAKVTNNENLGEVVGDYINLTAMVSTVPGAFKMTAMGTLHLIKYFKSLKTPGNVDFLKAPGTTLAQLLKGQSTSRFIPASIRSLAASIGSRTPAPILDALTGKDSFAALSARQWAWEANLLKVGKNAGALSRATGASRLSAFASGAGTALRTGGFWRTAGIGGSAVSTVIGAVDLVQEGNPVEAFKRDKAGYVAKASGVAFNASLTAAMVAPTPITIGAAVVTGAVYGVATIVDNWDTVKKFPGKVADAGAWAGKKISEGAGKLADGAKALGSALNPFD</sequence>
<comment type="caution">
    <text evidence="1">The sequence shown here is derived from an EMBL/GenBank/DDBJ whole genome shotgun (WGS) entry which is preliminary data.</text>
</comment>
<dbReference type="RefSeq" id="WP_142193799.1">
    <property type="nucleotide sequence ID" value="NZ_BMSU01000025.1"/>
</dbReference>
<protein>
    <recommendedName>
        <fullName evidence="3">Mucin-2</fullName>
    </recommendedName>
</protein>
<dbReference type="Proteomes" id="UP000530412">
    <property type="component" value="Unassembled WGS sequence"/>
</dbReference>
<accession>A0AA40SJS5</accession>
<evidence type="ECO:0000313" key="2">
    <source>
        <dbReference type="Proteomes" id="UP000530412"/>
    </source>
</evidence>
<dbReference type="EMBL" id="JACJIE010000024">
    <property type="protein sequence ID" value="MBA8947796.1"/>
    <property type="molecule type" value="Genomic_DNA"/>
</dbReference>
<name>A0AA40SJS5_9ACTN</name>